<keyword evidence="3" id="KW-1185">Reference proteome</keyword>
<organism evidence="2 3">
    <name type="scientific">Alteromonas arenosi</name>
    <dbReference type="NCBI Taxonomy" id="3055817"/>
    <lineage>
        <taxon>Bacteria</taxon>
        <taxon>Pseudomonadati</taxon>
        <taxon>Pseudomonadota</taxon>
        <taxon>Gammaproteobacteria</taxon>
        <taxon>Alteromonadales</taxon>
        <taxon>Alteromonadaceae</taxon>
        <taxon>Alteromonas/Salinimonas group</taxon>
        <taxon>Alteromonas</taxon>
    </lineage>
</organism>
<name>A0ABT7T270_9ALTE</name>
<dbReference type="SUPFAM" id="SSF54593">
    <property type="entry name" value="Glyoxalase/Bleomycin resistance protein/Dihydroxybiphenyl dioxygenase"/>
    <property type="match status" value="1"/>
</dbReference>
<evidence type="ECO:0000313" key="3">
    <source>
        <dbReference type="Proteomes" id="UP001234343"/>
    </source>
</evidence>
<gene>
    <name evidence="2" type="ORF">QTP81_14890</name>
</gene>
<dbReference type="InterPro" id="IPR004360">
    <property type="entry name" value="Glyas_Fos-R_dOase_dom"/>
</dbReference>
<proteinExistence type="predicted"/>
<protein>
    <submittedName>
        <fullName evidence="2">VOC family protein</fullName>
    </submittedName>
</protein>
<evidence type="ECO:0000259" key="1">
    <source>
        <dbReference type="PROSITE" id="PS51819"/>
    </source>
</evidence>
<feature type="domain" description="VOC" evidence="1">
    <location>
        <begin position="5"/>
        <end position="122"/>
    </location>
</feature>
<dbReference type="PROSITE" id="PS51819">
    <property type="entry name" value="VOC"/>
    <property type="match status" value="1"/>
</dbReference>
<dbReference type="EMBL" id="JAUCBP010000012">
    <property type="protein sequence ID" value="MDM7861887.1"/>
    <property type="molecule type" value="Genomic_DNA"/>
</dbReference>
<dbReference type="RefSeq" id="WP_289366570.1">
    <property type="nucleotide sequence ID" value="NZ_JAUCBP010000012.1"/>
</dbReference>
<sequence>MHNNPVGWFEIYVQDIERAKSFYEQVLCVQLTALPIEGIAMLAFPSDDEGAGASGALVHAPSIPSGGNSTVVYFSCEDCAVEEGRVEAAGGTVSRSKMSIGDYGFCSMVLDPDGNLFGLHSMQ</sequence>
<dbReference type="Gene3D" id="3.10.180.10">
    <property type="entry name" value="2,3-Dihydroxybiphenyl 1,2-Dioxygenase, domain 1"/>
    <property type="match status" value="1"/>
</dbReference>
<comment type="caution">
    <text evidence="2">The sequence shown here is derived from an EMBL/GenBank/DDBJ whole genome shotgun (WGS) entry which is preliminary data.</text>
</comment>
<dbReference type="PANTHER" id="PTHR33993">
    <property type="entry name" value="GLYOXALASE-RELATED"/>
    <property type="match status" value="1"/>
</dbReference>
<reference evidence="2 3" key="1">
    <citation type="submission" date="2023-06" db="EMBL/GenBank/DDBJ databases">
        <title>Alteromonas sp. ASW11-36 isolated from intertidal sand.</title>
        <authorList>
            <person name="Li Y."/>
        </authorList>
    </citation>
    <scope>NUCLEOTIDE SEQUENCE [LARGE SCALE GENOMIC DNA]</scope>
    <source>
        <strain evidence="2 3">ASW11-36</strain>
    </source>
</reference>
<evidence type="ECO:0000313" key="2">
    <source>
        <dbReference type="EMBL" id="MDM7861887.1"/>
    </source>
</evidence>
<dbReference type="CDD" id="cd07247">
    <property type="entry name" value="SgaA_N_like"/>
    <property type="match status" value="1"/>
</dbReference>
<dbReference type="Pfam" id="PF00903">
    <property type="entry name" value="Glyoxalase"/>
    <property type="match status" value="1"/>
</dbReference>
<dbReference type="InterPro" id="IPR037523">
    <property type="entry name" value="VOC_core"/>
</dbReference>
<dbReference type="InterPro" id="IPR052164">
    <property type="entry name" value="Anthracycline_SecMetBiosynth"/>
</dbReference>
<dbReference type="PANTHER" id="PTHR33993:SF2">
    <property type="entry name" value="VOC DOMAIN-CONTAINING PROTEIN"/>
    <property type="match status" value="1"/>
</dbReference>
<dbReference type="InterPro" id="IPR029068">
    <property type="entry name" value="Glyas_Bleomycin-R_OHBP_Dase"/>
</dbReference>
<dbReference type="Proteomes" id="UP001234343">
    <property type="component" value="Unassembled WGS sequence"/>
</dbReference>
<accession>A0ABT7T270</accession>